<reference evidence="1" key="1">
    <citation type="submission" date="2018-06" db="EMBL/GenBank/DDBJ databases">
        <authorList>
            <person name="Zhirakovskaya E."/>
        </authorList>
    </citation>
    <scope>NUCLEOTIDE SEQUENCE</scope>
</reference>
<organism evidence="1">
    <name type="scientific">hydrothermal vent metagenome</name>
    <dbReference type="NCBI Taxonomy" id="652676"/>
    <lineage>
        <taxon>unclassified sequences</taxon>
        <taxon>metagenomes</taxon>
        <taxon>ecological metagenomes</taxon>
    </lineage>
</organism>
<name>A0A3B1DDZ8_9ZZZZ</name>
<dbReference type="AlphaFoldDB" id="A0A3B1DDZ8"/>
<proteinExistence type="predicted"/>
<gene>
    <name evidence="1" type="ORF">MNBD_NITROSPIRAE03-1748</name>
</gene>
<accession>A0A3B1DDZ8</accession>
<protein>
    <submittedName>
        <fullName evidence="1">Uncharacterized protein</fullName>
    </submittedName>
</protein>
<dbReference type="EMBL" id="UOGI01000271">
    <property type="protein sequence ID" value="VAX34208.1"/>
    <property type="molecule type" value="Genomic_DNA"/>
</dbReference>
<evidence type="ECO:0000313" key="1">
    <source>
        <dbReference type="EMBL" id="VAX34208.1"/>
    </source>
</evidence>
<sequence length="314" mass="35599">MSNEKGPDTEKTERGKDTHTFLKVIDTLAKVAAAAAIVGAALIANTYQSRMTAITILTQREQAESELRATMFSNLIGPIAGLRRSDSEIPARREKLLVELLALNFNEHFEFKPLLEFVDKRLAGEGAEEERRSLKSIARRVIDRQIASLLKEGSLEDRTKVSRLFFTDPPRTEEQKSYFENLPEKSRGKYLGTFFNRKSPDGNWILNLTATDPDAENKKVKILINLKSNIYDPDSGYEDIPMAFTLTPFDFPLTDNTLLADGNRFAVVLDNISADGKTGTRTVLLRLIWFPKNYFTPRKRPVNYSEFRKNSASR</sequence>